<protein>
    <submittedName>
        <fullName evidence="1">Uncharacterized protein</fullName>
    </submittedName>
</protein>
<comment type="caution">
    <text evidence="1">The sequence shown here is derived from an EMBL/GenBank/DDBJ whole genome shotgun (WGS) entry which is preliminary data.</text>
</comment>
<proteinExistence type="predicted"/>
<name>A0ACB7Z742_9ERIC</name>
<gene>
    <name evidence="1" type="ORF">Vadar_025520</name>
</gene>
<evidence type="ECO:0000313" key="2">
    <source>
        <dbReference type="Proteomes" id="UP000828048"/>
    </source>
</evidence>
<keyword evidence="2" id="KW-1185">Reference proteome</keyword>
<evidence type="ECO:0000313" key="1">
    <source>
        <dbReference type="EMBL" id="KAH7861390.1"/>
    </source>
</evidence>
<sequence length="447" mass="47752">MAKSNIPIIDMQDFPAQSGKLMEACRDWGCFRNINHGISPALMGEMKVVTRSLLDLPVEIKLRNSHPVEGKGTAVRAVRTTGTKISFDDLVAMMKSEDIQLSKETSDIEGSSTVLIASHNNPQKNSNMGPIMPSMVNQGVQSGGYGSVHQGVSHQQVGSQQPNGPGHQWSGFSNTPQVFSPMFGSQGMSGMPIVQPMTPQFGAPQGPTGGFKTNGGSTVPMVHSYIPSAPCVMPQSSPTPTAFAGFTGQCTMPNMPYSVPHFFSSGGDMIPATAYQMPPNASPEVSSTANAYQMSTNTGSGPQTCVPLTSFGDIEVTIPFTPYVCSSSDCVPSVSTSFQPSSDPLAVTVPAYHSSSYMNSSIPISVPIDTSVSDMEQRKTMEREAQSAVLPRIDTSVNCFVRVGTKGWGSRTTGGAGGLKAPSFVRLYKFRRLSDAPYQHQIPYWCY</sequence>
<reference evidence="1 2" key="1">
    <citation type="journal article" date="2021" name="Hortic Res">
        <title>High-quality reference genome and annotation aids understanding of berry development for evergreen blueberry (Vaccinium darrowii).</title>
        <authorList>
            <person name="Yu J."/>
            <person name="Hulse-Kemp A.M."/>
            <person name="Babiker E."/>
            <person name="Staton M."/>
        </authorList>
    </citation>
    <scope>NUCLEOTIDE SEQUENCE [LARGE SCALE GENOMIC DNA]</scope>
    <source>
        <strain evidence="2">cv. NJ 8807/NJ 8810</strain>
        <tissue evidence="1">Young leaf</tissue>
    </source>
</reference>
<organism evidence="1 2">
    <name type="scientific">Vaccinium darrowii</name>
    <dbReference type="NCBI Taxonomy" id="229202"/>
    <lineage>
        <taxon>Eukaryota</taxon>
        <taxon>Viridiplantae</taxon>
        <taxon>Streptophyta</taxon>
        <taxon>Embryophyta</taxon>
        <taxon>Tracheophyta</taxon>
        <taxon>Spermatophyta</taxon>
        <taxon>Magnoliopsida</taxon>
        <taxon>eudicotyledons</taxon>
        <taxon>Gunneridae</taxon>
        <taxon>Pentapetalae</taxon>
        <taxon>asterids</taxon>
        <taxon>Ericales</taxon>
        <taxon>Ericaceae</taxon>
        <taxon>Vaccinioideae</taxon>
        <taxon>Vaccinieae</taxon>
        <taxon>Vaccinium</taxon>
    </lineage>
</organism>
<accession>A0ACB7Z742</accession>
<dbReference type="EMBL" id="CM037154">
    <property type="protein sequence ID" value="KAH7861390.1"/>
    <property type="molecule type" value="Genomic_DNA"/>
</dbReference>
<dbReference type="Proteomes" id="UP000828048">
    <property type="component" value="Chromosome 4"/>
</dbReference>